<comment type="caution">
    <text evidence="1">The sequence shown here is derived from an EMBL/GenBank/DDBJ whole genome shotgun (WGS) entry which is preliminary data.</text>
</comment>
<proteinExistence type="predicted"/>
<dbReference type="Proteomes" id="UP000234345">
    <property type="component" value="Unassembled WGS sequence"/>
</dbReference>
<accession>A0A7Z7J5G1</accession>
<protein>
    <submittedName>
        <fullName evidence="1">Uncharacterized protein</fullName>
    </submittedName>
</protein>
<evidence type="ECO:0000313" key="1">
    <source>
        <dbReference type="EMBL" id="SOO26085.1"/>
    </source>
</evidence>
<organism evidence="1 2">
    <name type="scientific">Xanthomonas campestris pv. phaseoli</name>
    <dbReference type="NCBI Taxonomy" id="317013"/>
    <lineage>
        <taxon>Bacteria</taxon>
        <taxon>Pseudomonadati</taxon>
        <taxon>Pseudomonadota</taxon>
        <taxon>Gammaproteobacteria</taxon>
        <taxon>Lysobacterales</taxon>
        <taxon>Lysobacteraceae</taxon>
        <taxon>Xanthomonas</taxon>
    </lineage>
</organism>
<evidence type="ECO:0000313" key="2">
    <source>
        <dbReference type="Proteomes" id="UP000234345"/>
    </source>
</evidence>
<sequence>MAHSVDDLVPALAAQPKVDGATLLSDVAAWRLPLSGLSSKPGQPLRAMWCWRLSIRRRQGGRHLHCECMAWLQPPDCGHASLRCCRR</sequence>
<gene>
    <name evidence="1" type="ORF">XFF6991_520059</name>
</gene>
<reference evidence="1 2" key="1">
    <citation type="submission" date="2017-10" db="EMBL/GenBank/DDBJ databases">
        <authorList>
            <person name="Regsiter A."/>
            <person name="William W."/>
        </authorList>
    </citation>
    <scope>NUCLEOTIDE SEQUENCE [LARGE SCALE GENOMIC DNA]</scope>
    <source>
        <strain evidence="1 2">CFBP6991</strain>
    </source>
</reference>
<dbReference type="EMBL" id="OCZC01000080">
    <property type="protein sequence ID" value="SOO26085.1"/>
    <property type="molecule type" value="Genomic_DNA"/>
</dbReference>
<dbReference type="AlphaFoldDB" id="A0A7Z7J5G1"/>
<name>A0A7Z7J5G1_XANCH</name>